<comment type="similarity">
    <text evidence="1">Belongs to the polysaccharide synthase family.</text>
</comment>
<protein>
    <submittedName>
        <fullName evidence="3">NAD-dependent epimerase/dehydratase family protein</fullName>
    </submittedName>
</protein>
<dbReference type="InterPro" id="IPR003869">
    <property type="entry name" value="Polysac_CapD-like"/>
</dbReference>
<feature type="domain" description="Polysaccharide biosynthesis protein CapD-like" evidence="2">
    <location>
        <begin position="72"/>
        <end position="284"/>
    </location>
</feature>
<dbReference type="InterPro" id="IPR036291">
    <property type="entry name" value="NAD(P)-bd_dom_sf"/>
</dbReference>
<accession>A0ABV9T555</accession>
<name>A0ABV9T555_9BACT</name>
<evidence type="ECO:0000259" key="2">
    <source>
        <dbReference type="Pfam" id="PF02719"/>
    </source>
</evidence>
<sequence length="466" mass="52807">MDENIFSEIWKLSPKVKEREVYDKLVFLTEQLIALYDRQGRLLEDPFEPSRNRDLSLPGAKLNQHLKGSTCVVTGGLGCVGSRLVSELLAFSPESVIVLDKITPGESEYTLPDAAEIFYENCNILDERRLQEVFEKHAPDYVFHTAAQRNPGLAELEIHQTVKTNVLGTWNIINACEKSGSVKQCVFSSTGKASRYYTEEVYAATKKVCENMLDVFSREGRVKYGMVRFTHIVDNSLMNIQLRESARNDDYIAIHSPGKFVTAQNVKEAAYLMLNSLLYAEKGRCNFLLVKNLEWPVESLEVALYYLKQNKRKVPIIFSGNPKGYGEKFFRGQLDWNDPRGLNLLINVYENQVMSCNDDQDIIISHICPSSAFILKDLINELAKVEGEANAKHILLAGLRKMFVDSLEKVDKKHTLDILKWGIDPKFLAMEDVSVSDFGEMVPIMISSLKGTNYYKGVESLTNQIT</sequence>
<dbReference type="SUPFAM" id="SSF51735">
    <property type="entry name" value="NAD(P)-binding Rossmann-fold domains"/>
    <property type="match status" value="1"/>
</dbReference>
<dbReference type="EMBL" id="JBHSJJ010000012">
    <property type="protein sequence ID" value="MFC4873657.1"/>
    <property type="molecule type" value="Genomic_DNA"/>
</dbReference>
<evidence type="ECO:0000256" key="1">
    <source>
        <dbReference type="ARBA" id="ARBA00007430"/>
    </source>
</evidence>
<reference evidence="4" key="1">
    <citation type="journal article" date="2019" name="Int. J. Syst. Evol. Microbiol.">
        <title>The Global Catalogue of Microorganisms (GCM) 10K type strain sequencing project: providing services to taxonomists for standard genome sequencing and annotation.</title>
        <authorList>
            <consortium name="The Broad Institute Genomics Platform"/>
            <consortium name="The Broad Institute Genome Sequencing Center for Infectious Disease"/>
            <person name="Wu L."/>
            <person name="Ma J."/>
        </authorList>
    </citation>
    <scope>NUCLEOTIDE SEQUENCE [LARGE SCALE GENOMIC DNA]</scope>
    <source>
        <strain evidence="4">CGMCC 4.7466</strain>
    </source>
</reference>
<dbReference type="PANTHER" id="PTHR43318">
    <property type="entry name" value="UDP-N-ACETYLGLUCOSAMINE 4,6-DEHYDRATASE"/>
    <property type="match status" value="1"/>
</dbReference>
<dbReference type="PANTHER" id="PTHR43318:SF1">
    <property type="entry name" value="POLYSACCHARIDE BIOSYNTHESIS PROTEIN EPSC-RELATED"/>
    <property type="match status" value="1"/>
</dbReference>
<keyword evidence="4" id="KW-1185">Reference proteome</keyword>
<gene>
    <name evidence="3" type="ORF">ACFPFU_18285</name>
</gene>
<dbReference type="Proteomes" id="UP001595818">
    <property type="component" value="Unassembled WGS sequence"/>
</dbReference>
<evidence type="ECO:0000313" key="3">
    <source>
        <dbReference type="EMBL" id="MFC4873657.1"/>
    </source>
</evidence>
<proteinExistence type="inferred from homology"/>
<comment type="caution">
    <text evidence="3">The sequence shown here is derived from an EMBL/GenBank/DDBJ whole genome shotgun (WGS) entry which is preliminary data.</text>
</comment>
<dbReference type="InterPro" id="IPR051203">
    <property type="entry name" value="Polysaccharide_Synthase-Rel"/>
</dbReference>
<dbReference type="Pfam" id="PF02719">
    <property type="entry name" value="Polysacc_synt_2"/>
    <property type="match status" value="1"/>
</dbReference>
<dbReference type="Gene3D" id="3.40.50.720">
    <property type="entry name" value="NAD(P)-binding Rossmann-like Domain"/>
    <property type="match status" value="1"/>
</dbReference>
<evidence type="ECO:0000313" key="4">
    <source>
        <dbReference type="Proteomes" id="UP001595818"/>
    </source>
</evidence>
<organism evidence="3 4">
    <name type="scientific">Negadavirga shengliensis</name>
    <dbReference type="NCBI Taxonomy" id="1389218"/>
    <lineage>
        <taxon>Bacteria</taxon>
        <taxon>Pseudomonadati</taxon>
        <taxon>Bacteroidota</taxon>
        <taxon>Cytophagia</taxon>
        <taxon>Cytophagales</taxon>
        <taxon>Cyclobacteriaceae</taxon>
        <taxon>Negadavirga</taxon>
    </lineage>
</organism>
<dbReference type="RefSeq" id="WP_377066732.1">
    <property type="nucleotide sequence ID" value="NZ_JBHSJJ010000012.1"/>
</dbReference>